<dbReference type="RefSeq" id="WP_243309011.1">
    <property type="nucleotide sequence ID" value="NZ_JALGBI010000003.1"/>
</dbReference>
<protein>
    <submittedName>
        <fullName evidence="1">Uncharacterized protein</fullName>
    </submittedName>
</protein>
<name>A0A9X1W481_9BURK</name>
<dbReference type="EMBL" id="JALGBI010000003">
    <property type="protein sequence ID" value="MCJ0765518.1"/>
    <property type="molecule type" value="Genomic_DNA"/>
</dbReference>
<gene>
    <name evidence="1" type="ORF">MMF98_20080</name>
</gene>
<proteinExistence type="predicted"/>
<evidence type="ECO:0000313" key="1">
    <source>
        <dbReference type="EMBL" id="MCJ0765518.1"/>
    </source>
</evidence>
<accession>A0A9X1W481</accession>
<evidence type="ECO:0000313" key="2">
    <source>
        <dbReference type="Proteomes" id="UP001139447"/>
    </source>
</evidence>
<dbReference type="AlphaFoldDB" id="A0A9X1W481"/>
<keyword evidence="2" id="KW-1185">Reference proteome</keyword>
<comment type="caution">
    <text evidence="1">The sequence shown here is derived from an EMBL/GenBank/DDBJ whole genome shotgun (WGS) entry which is preliminary data.</text>
</comment>
<reference evidence="1" key="1">
    <citation type="submission" date="2022-03" db="EMBL/GenBank/DDBJ databases">
        <authorList>
            <person name="Woo C.Y."/>
        </authorList>
    </citation>
    <scope>NUCLEOTIDE SEQUENCE</scope>
    <source>
        <strain evidence="1">CYS-02</strain>
    </source>
</reference>
<dbReference type="Proteomes" id="UP001139447">
    <property type="component" value="Unassembled WGS sequence"/>
</dbReference>
<organism evidence="1 2">
    <name type="scientific">Variovorax terrae</name>
    <dbReference type="NCBI Taxonomy" id="2923278"/>
    <lineage>
        <taxon>Bacteria</taxon>
        <taxon>Pseudomonadati</taxon>
        <taxon>Pseudomonadota</taxon>
        <taxon>Betaproteobacteria</taxon>
        <taxon>Burkholderiales</taxon>
        <taxon>Comamonadaceae</taxon>
        <taxon>Variovorax</taxon>
    </lineage>
</organism>
<sequence>MSSFVHVTYPAQHPGVARAEHLLEALKQGVVRRYQAWIARRKQAVADEQMLALAHADARVMADISRGMTREAERDVRGYY</sequence>